<reference evidence="3 4" key="1">
    <citation type="journal article" date="2007" name="Science">
        <title>Sea anemone genome reveals ancestral eumetazoan gene repertoire and genomic organization.</title>
        <authorList>
            <person name="Putnam N.H."/>
            <person name="Srivastava M."/>
            <person name="Hellsten U."/>
            <person name="Dirks B."/>
            <person name="Chapman J."/>
            <person name="Salamov A."/>
            <person name="Terry A."/>
            <person name="Shapiro H."/>
            <person name="Lindquist E."/>
            <person name="Kapitonov V.V."/>
            <person name="Jurka J."/>
            <person name="Genikhovich G."/>
            <person name="Grigoriev I.V."/>
            <person name="Lucas S.M."/>
            <person name="Steele R.E."/>
            <person name="Finnerty J.R."/>
            <person name="Technau U."/>
            <person name="Martindale M.Q."/>
            <person name="Rokhsar D.S."/>
        </authorList>
    </citation>
    <scope>NUCLEOTIDE SEQUENCE [LARGE SCALE GENOMIC DNA]</scope>
    <source>
        <strain evidence="4">CH2 X CH6</strain>
    </source>
</reference>
<gene>
    <name evidence="3" type="ORF">NEMVEDRAFT_v1g243756</name>
</gene>
<feature type="region of interest" description="Disordered" evidence="1">
    <location>
        <begin position="132"/>
        <end position="153"/>
    </location>
</feature>
<sequence>MSVSVKCVFVLFAFVLFLNVVASQEDPVWDQGNEGYGVDSENAMIEQKTKVIAKKSPFREVCLMARCTRRRRRSSERKRVEKKLTASITIVNMFLLYFSIQNPPVRLRLNNVQVQFTEDLLDDNNDLFTSDVGSTQRDKSSTQEITTITDISD</sequence>
<evidence type="ECO:0000313" key="3">
    <source>
        <dbReference type="EMBL" id="EDO39618.1"/>
    </source>
</evidence>
<dbReference type="AlphaFoldDB" id="A7S9I6"/>
<evidence type="ECO:0000256" key="2">
    <source>
        <dbReference type="SAM" id="SignalP"/>
    </source>
</evidence>
<organism evidence="3 4">
    <name type="scientific">Nematostella vectensis</name>
    <name type="common">Starlet sea anemone</name>
    <dbReference type="NCBI Taxonomy" id="45351"/>
    <lineage>
        <taxon>Eukaryota</taxon>
        <taxon>Metazoa</taxon>
        <taxon>Cnidaria</taxon>
        <taxon>Anthozoa</taxon>
        <taxon>Hexacorallia</taxon>
        <taxon>Actiniaria</taxon>
        <taxon>Edwardsiidae</taxon>
        <taxon>Nematostella</taxon>
    </lineage>
</organism>
<dbReference type="Proteomes" id="UP000001593">
    <property type="component" value="Unassembled WGS sequence"/>
</dbReference>
<feature type="chain" id="PRO_5002711863" evidence="2">
    <location>
        <begin position="24"/>
        <end position="153"/>
    </location>
</feature>
<feature type="compositionally biased region" description="Polar residues" evidence="1">
    <location>
        <begin position="142"/>
        <end position="153"/>
    </location>
</feature>
<name>A7S9I6_NEMVE</name>
<dbReference type="EMBL" id="DS469604">
    <property type="protein sequence ID" value="EDO39618.1"/>
    <property type="molecule type" value="Genomic_DNA"/>
</dbReference>
<evidence type="ECO:0000256" key="1">
    <source>
        <dbReference type="SAM" id="MobiDB-lite"/>
    </source>
</evidence>
<evidence type="ECO:0000313" key="4">
    <source>
        <dbReference type="Proteomes" id="UP000001593"/>
    </source>
</evidence>
<proteinExistence type="predicted"/>
<protein>
    <submittedName>
        <fullName evidence="3">Uncharacterized protein</fullName>
    </submittedName>
</protein>
<keyword evidence="4" id="KW-1185">Reference proteome</keyword>
<keyword evidence="2" id="KW-0732">Signal</keyword>
<dbReference type="HOGENOM" id="CLU_1715421_0_0_1"/>
<dbReference type="InParanoid" id="A7S9I6"/>
<accession>A7S9I6</accession>
<feature type="signal peptide" evidence="2">
    <location>
        <begin position="1"/>
        <end position="23"/>
    </location>
</feature>